<dbReference type="Gene3D" id="1.10.10.10">
    <property type="entry name" value="Winged helix-like DNA-binding domain superfamily/Winged helix DNA-binding domain"/>
    <property type="match status" value="1"/>
</dbReference>
<evidence type="ECO:0000259" key="1">
    <source>
        <dbReference type="Pfam" id="PF03551"/>
    </source>
</evidence>
<dbReference type="Pfam" id="PF03551">
    <property type="entry name" value="PadR"/>
    <property type="match status" value="1"/>
</dbReference>
<dbReference type="PANTHER" id="PTHR33169:SF14">
    <property type="entry name" value="TRANSCRIPTIONAL REGULATOR RV3488"/>
    <property type="match status" value="1"/>
</dbReference>
<evidence type="ECO:0000313" key="2">
    <source>
        <dbReference type="EMBL" id="UWZ84405.1"/>
    </source>
</evidence>
<dbReference type="InterPro" id="IPR036388">
    <property type="entry name" value="WH-like_DNA-bd_sf"/>
</dbReference>
<feature type="domain" description="Transcription regulator PadR N-terminal" evidence="1">
    <location>
        <begin position="15"/>
        <end position="88"/>
    </location>
</feature>
<dbReference type="AlphaFoldDB" id="A0A9J7BTT6"/>
<accession>A0A9J7BTT6</accession>
<dbReference type="RefSeq" id="WP_260793908.1">
    <property type="nucleotide sequence ID" value="NZ_CP093313.1"/>
</dbReference>
<dbReference type="InterPro" id="IPR005149">
    <property type="entry name" value="Tscrpt_reg_PadR_N"/>
</dbReference>
<gene>
    <name evidence="2" type="ORF">MOP44_00375</name>
</gene>
<dbReference type="InterPro" id="IPR052509">
    <property type="entry name" value="Metal_resp_DNA-bind_regulator"/>
</dbReference>
<dbReference type="Proteomes" id="UP001059380">
    <property type="component" value="Chromosome"/>
</dbReference>
<dbReference type="NCBIfam" id="TIGR03433">
    <property type="entry name" value="padR_acidobact"/>
    <property type="match status" value="1"/>
</dbReference>
<proteinExistence type="predicted"/>
<sequence length="109" mass="12293">MQRDEIPPGTLDLLILKTLALHGHLHGYEIANSIQRMSDEVLQVEEGSLYPALQRMLIKGWATAEWGMTAGNRRARYYKLTAAGRKQLVIEVSQFERVMGAITRVIQTA</sequence>
<name>A0A9J7BTT6_9BACT</name>
<dbReference type="InterPro" id="IPR017799">
    <property type="entry name" value="Tscrpt_reg_PadR_acidobac-type"/>
</dbReference>
<evidence type="ECO:0000313" key="3">
    <source>
        <dbReference type="Proteomes" id="UP001059380"/>
    </source>
</evidence>
<dbReference type="SUPFAM" id="SSF46785">
    <property type="entry name" value="Winged helix' DNA-binding domain"/>
    <property type="match status" value="1"/>
</dbReference>
<dbReference type="EMBL" id="CP093313">
    <property type="protein sequence ID" value="UWZ84405.1"/>
    <property type="molecule type" value="Genomic_DNA"/>
</dbReference>
<dbReference type="KEGG" id="orp:MOP44_00375"/>
<protein>
    <submittedName>
        <fullName evidence="2">PadR family transcriptional regulator</fullName>
    </submittedName>
</protein>
<dbReference type="InterPro" id="IPR036390">
    <property type="entry name" value="WH_DNA-bd_sf"/>
</dbReference>
<dbReference type="PANTHER" id="PTHR33169">
    <property type="entry name" value="PADR-FAMILY TRANSCRIPTIONAL REGULATOR"/>
    <property type="match status" value="1"/>
</dbReference>
<reference evidence="2" key="1">
    <citation type="submission" date="2021-04" db="EMBL/GenBank/DDBJ databases">
        <title>Phylogenetic analysis of Acidobacteriaceae.</title>
        <authorList>
            <person name="Qiu L."/>
            <person name="Zhang Q."/>
        </authorList>
    </citation>
    <scope>NUCLEOTIDE SEQUENCE</scope>
    <source>
        <strain evidence="2">DSM 25168</strain>
    </source>
</reference>
<organism evidence="2 3">
    <name type="scientific">Occallatibacter riparius</name>
    <dbReference type="NCBI Taxonomy" id="1002689"/>
    <lineage>
        <taxon>Bacteria</taxon>
        <taxon>Pseudomonadati</taxon>
        <taxon>Acidobacteriota</taxon>
        <taxon>Terriglobia</taxon>
        <taxon>Terriglobales</taxon>
        <taxon>Acidobacteriaceae</taxon>
        <taxon>Occallatibacter</taxon>
    </lineage>
</organism>
<keyword evidence="3" id="KW-1185">Reference proteome</keyword>